<dbReference type="Proteomes" id="UP000503540">
    <property type="component" value="Chromosome"/>
</dbReference>
<reference evidence="1 2" key="1">
    <citation type="journal article" date="2019" name="ACS Chem. Biol.">
        <title>Identification and Mobilization of a Cryptic Antibiotic Biosynthesis Gene Locus from a Human-Pathogenic Nocardia Isolate.</title>
        <authorList>
            <person name="Herisse M."/>
            <person name="Ishida K."/>
            <person name="Porter J.L."/>
            <person name="Howden B."/>
            <person name="Hertweck C."/>
            <person name="Stinear T.P."/>
            <person name="Pidot S.J."/>
        </authorList>
    </citation>
    <scope>NUCLEOTIDE SEQUENCE [LARGE SCALE GENOMIC DNA]</scope>
    <source>
        <strain evidence="1 2">AUSMDU00012717</strain>
    </source>
</reference>
<dbReference type="PIRSF" id="PIRSF029171">
    <property type="entry name" value="Esterase_LipA"/>
    <property type="match status" value="1"/>
</dbReference>
<dbReference type="AlphaFoldDB" id="A0A6G9YR54"/>
<dbReference type="GO" id="GO:0016042">
    <property type="term" value="P:lipid catabolic process"/>
    <property type="evidence" value="ECO:0007669"/>
    <property type="project" value="InterPro"/>
</dbReference>
<dbReference type="Gene3D" id="3.40.50.1820">
    <property type="entry name" value="alpha/beta hydrolase"/>
    <property type="match status" value="1"/>
</dbReference>
<keyword evidence="2" id="KW-1185">Reference proteome</keyword>
<dbReference type="PANTHER" id="PTHR34853:SF1">
    <property type="entry name" value="LIPASE 5"/>
    <property type="match status" value="1"/>
</dbReference>
<evidence type="ECO:0000313" key="1">
    <source>
        <dbReference type="EMBL" id="QIS15785.1"/>
    </source>
</evidence>
<dbReference type="InterPro" id="IPR005152">
    <property type="entry name" value="Lipase_secreted"/>
</dbReference>
<dbReference type="EMBL" id="CP046172">
    <property type="protein sequence ID" value="QIS15785.1"/>
    <property type="molecule type" value="Genomic_DNA"/>
</dbReference>
<dbReference type="PANTHER" id="PTHR34853">
    <property type="match status" value="1"/>
</dbReference>
<gene>
    <name evidence="1" type="ORF">F5544_39835</name>
</gene>
<dbReference type="InterPro" id="IPR029058">
    <property type="entry name" value="AB_hydrolase_fold"/>
</dbReference>
<sequence length="391" mass="40889">MSFESEDGQMRVSRGWRSLVAMGAISACAALTVQAGQAAAETPGMLTSVVRQPDSFHGIPGGSVISYWMAGSDGSPRPASGAMFVPRGTPPPGGWPIVAFTHGTTGLGAGCGGKSDPSTGPQTVFIGEEDAMMRHLVDRGFAVVAPDYLGLGLFDTGPHPYLERQTEATATIDLVRAARSARPDLSRTWAVMGPSQGGQAALGTGYLQQTYAPDLDFRGTIAIDPESDVEKGLPVAGPGLPALPGLDGTTGFIADILAGLRTARPDAGVDDYLSPLGRTVLDEIATMCQPAIDARVNGLGIGDLLSKPLSDKRIRDVYTEYLTVPTRGYNAPILLLLNATDTMVPSPLHAALAAQFAANGVDFRTVTGTGRHTQLNPAMWAAIDDFLARMR</sequence>
<dbReference type="KEGG" id="nah:F5544_39835"/>
<evidence type="ECO:0000313" key="2">
    <source>
        <dbReference type="Proteomes" id="UP000503540"/>
    </source>
</evidence>
<name>A0A6G9YR54_9NOCA</name>
<dbReference type="Pfam" id="PF03583">
    <property type="entry name" value="LIP"/>
    <property type="match status" value="1"/>
</dbReference>
<accession>A0A6G9YR54</accession>
<organism evidence="1 2">
    <name type="scientific">Nocardia arthritidis</name>
    <dbReference type="NCBI Taxonomy" id="228602"/>
    <lineage>
        <taxon>Bacteria</taxon>
        <taxon>Bacillati</taxon>
        <taxon>Actinomycetota</taxon>
        <taxon>Actinomycetes</taxon>
        <taxon>Mycobacteriales</taxon>
        <taxon>Nocardiaceae</taxon>
        <taxon>Nocardia</taxon>
    </lineage>
</organism>
<protein>
    <submittedName>
        <fullName evidence="1">Alpha/beta hydrolase</fullName>
    </submittedName>
</protein>
<dbReference type="SUPFAM" id="SSF53474">
    <property type="entry name" value="alpha/beta-Hydrolases"/>
    <property type="match status" value="1"/>
</dbReference>
<dbReference type="GO" id="GO:0004806">
    <property type="term" value="F:triacylglycerol lipase activity"/>
    <property type="evidence" value="ECO:0007669"/>
    <property type="project" value="InterPro"/>
</dbReference>
<keyword evidence="1" id="KW-0378">Hydrolase</keyword>
<proteinExistence type="predicted"/>